<dbReference type="RefSeq" id="WP_378266416.1">
    <property type="nucleotide sequence ID" value="NZ_JBHUKR010000007.1"/>
</dbReference>
<dbReference type="InterPro" id="IPR050445">
    <property type="entry name" value="Bact_polysacc_biosynth/exp"/>
</dbReference>
<comment type="subcellular location">
    <subcellularLocation>
        <location evidence="1">Cell membrane</location>
        <topology evidence="1">Multi-pass membrane protein</topology>
    </subcellularLocation>
</comment>
<keyword evidence="3" id="KW-1003">Cell membrane</keyword>
<sequence length="459" mass="48832">MNTPAPQPLVDLHGLLSGIRRRRRLWLSLALLGLIVGAALAVVIPSPPSASARILVVHEQDTPSDPGTLIKTDIAVLQTTRVAGAALKSLGIAERPEDFLKNYSAVAVSNNVLDLTVKGTSEADAVARAKAVADAFISDYVHRIQDAAASQQQALTRQRDQARTELSQVDTQISQLSGKYANASATQLESLYSQRADLASRISNLTAEAEQAGIGAPKVTSGTQIMDAARPVARQMLKTGATNAGLGLAIGLVLGIALAAVAGVVRDRPVLRRDVAEHLGASVIAQLKSRSEKERERVAATTARLMENGRVSLLELGCPKLAAELAKDIAGKLGTEADTIGVGSVSPGAPWTDLPRLGRETVLVVRAGHANTEWLHTIARQLADCRIPVLGVVLVDPDPRDRTDGTLWDGLHTALRGRERKRFVRPEEAPTKVFAQVKNSEEPTKILAPVKPVKDVEVS</sequence>
<feature type="coiled-coil region" evidence="7">
    <location>
        <begin position="152"/>
        <end position="208"/>
    </location>
</feature>
<keyword evidence="6 8" id="KW-0472">Membrane</keyword>
<evidence type="ECO:0000313" key="11">
    <source>
        <dbReference type="Proteomes" id="UP001597417"/>
    </source>
</evidence>
<keyword evidence="4 8" id="KW-0812">Transmembrane</keyword>
<keyword evidence="5 8" id="KW-1133">Transmembrane helix</keyword>
<dbReference type="InterPro" id="IPR003856">
    <property type="entry name" value="LPS_length_determ_N"/>
</dbReference>
<evidence type="ECO:0000256" key="1">
    <source>
        <dbReference type="ARBA" id="ARBA00004651"/>
    </source>
</evidence>
<dbReference type="PANTHER" id="PTHR32309">
    <property type="entry name" value="TYROSINE-PROTEIN KINASE"/>
    <property type="match status" value="1"/>
</dbReference>
<feature type="domain" description="Polysaccharide chain length determinant N-terminal" evidence="9">
    <location>
        <begin position="10"/>
        <end position="89"/>
    </location>
</feature>
<keyword evidence="7" id="KW-0175">Coiled coil</keyword>
<proteinExistence type="inferred from homology"/>
<evidence type="ECO:0000256" key="4">
    <source>
        <dbReference type="ARBA" id="ARBA00022692"/>
    </source>
</evidence>
<evidence type="ECO:0000256" key="3">
    <source>
        <dbReference type="ARBA" id="ARBA00022475"/>
    </source>
</evidence>
<evidence type="ECO:0000256" key="8">
    <source>
        <dbReference type="SAM" id="Phobius"/>
    </source>
</evidence>
<feature type="transmembrane region" description="Helical" evidence="8">
    <location>
        <begin position="25"/>
        <end position="44"/>
    </location>
</feature>
<evidence type="ECO:0000259" key="9">
    <source>
        <dbReference type="Pfam" id="PF02706"/>
    </source>
</evidence>
<organism evidence="10 11">
    <name type="scientific">Amycolatopsis pigmentata</name>
    <dbReference type="NCBI Taxonomy" id="450801"/>
    <lineage>
        <taxon>Bacteria</taxon>
        <taxon>Bacillati</taxon>
        <taxon>Actinomycetota</taxon>
        <taxon>Actinomycetes</taxon>
        <taxon>Pseudonocardiales</taxon>
        <taxon>Pseudonocardiaceae</taxon>
        <taxon>Amycolatopsis</taxon>
    </lineage>
</organism>
<dbReference type="EMBL" id="JBHUKR010000007">
    <property type="protein sequence ID" value="MFD2418482.1"/>
    <property type="molecule type" value="Genomic_DNA"/>
</dbReference>
<dbReference type="Proteomes" id="UP001597417">
    <property type="component" value="Unassembled WGS sequence"/>
</dbReference>
<feature type="transmembrane region" description="Helical" evidence="8">
    <location>
        <begin position="244"/>
        <end position="265"/>
    </location>
</feature>
<gene>
    <name evidence="10" type="ORF">ACFSXZ_19335</name>
</gene>
<evidence type="ECO:0000313" key="10">
    <source>
        <dbReference type="EMBL" id="MFD2418482.1"/>
    </source>
</evidence>
<comment type="similarity">
    <text evidence="2">Belongs to the CpsC/CapA family.</text>
</comment>
<reference evidence="11" key="1">
    <citation type="journal article" date="2019" name="Int. J. Syst. Evol. Microbiol.">
        <title>The Global Catalogue of Microorganisms (GCM) 10K type strain sequencing project: providing services to taxonomists for standard genome sequencing and annotation.</title>
        <authorList>
            <consortium name="The Broad Institute Genomics Platform"/>
            <consortium name="The Broad Institute Genome Sequencing Center for Infectious Disease"/>
            <person name="Wu L."/>
            <person name="Ma J."/>
        </authorList>
    </citation>
    <scope>NUCLEOTIDE SEQUENCE [LARGE SCALE GENOMIC DNA]</scope>
    <source>
        <strain evidence="11">CGMCC 4.7645</strain>
    </source>
</reference>
<protein>
    <submittedName>
        <fullName evidence="10">Wzz/FepE/Etk N-terminal domain-containing protein</fullName>
    </submittedName>
</protein>
<accession>A0ABW5FVH9</accession>
<dbReference type="PANTHER" id="PTHR32309:SF31">
    <property type="entry name" value="CAPSULAR EXOPOLYSACCHARIDE FAMILY"/>
    <property type="match status" value="1"/>
</dbReference>
<comment type="caution">
    <text evidence="10">The sequence shown here is derived from an EMBL/GenBank/DDBJ whole genome shotgun (WGS) entry which is preliminary data.</text>
</comment>
<keyword evidence="11" id="KW-1185">Reference proteome</keyword>
<evidence type="ECO:0000256" key="6">
    <source>
        <dbReference type="ARBA" id="ARBA00023136"/>
    </source>
</evidence>
<evidence type="ECO:0000256" key="2">
    <source>
        <dbReference type="ARBA" id="ARBA00006683"/>
    </source>
</evidence>
<evidence type="ECO:0000256" key="7">
    <source>
        <dbReference type="SAM" id="Coils"/>
    </source>
</evidence>
<dbReference type="Pfam" id="PF02706">
    <property type="entry name" value="Wzz"/>
    <property type="match status" value="1"/>
</dbReference>
<name>A0ABW5FVH9_9PSEU</name>
<evidence type="ECO:0000256" key="5">
    <source>
        <dbReference type="ARBA" id="ARBA00022989"/>
    </source>
</evidence>